<feature type="transmembrane region" description="Helical" evidence="1">
    <location>
        <begin position="102"/>
        <end position="125"/>
    </location>
</feature>
<dbReference type="EMBL" id="JAAAPU010000090">
    <property type="protein sequence ID" value="KAF4202983.1"/>
    <property type="molecule type" value="Genomic_DNA"/>
</dbReference>
<name>A0AAN4PT78_ASPLE</name>
<keyword evidence="1" id="KW-1133">Transmembrane helix</keyword>
<dbReference type="EMBL" id="BCLY01000012">
    <property type="protein sequence ID" value="GAQ09911.1"/>
    <property type="molecule type" value="Genomic_DNA"/>
</dbReference>
<evidence type="ECO:0000313" key="2">
    <source>
        <dbReference type="EMBL" id="GAQ09911.1"/>
    </source>
</evidence>
<feature type="transmembrane region" description="Helical" evidence="1">
    <location>
        <begin position="298"/>
        <end position="322"/>
    </location>
</feature>
<keyword evidence="1" id="KW-0812">Transmembrane</keyword>
<organism evidence="2 4">
    <name type="scientific">Aspergillus lentulus</name>
    <dbReference type="NCBI Taxonomy" id="293939"/>
    <lineage>
        <taxon>Eukaryota</taxon>
        <taxon>Fungi</taxon>
        <taxon>Dikarya</taxon>
        <taxon>Ascomycota</taxon>
        <taxon>Pezizomycotina</taxon>
        <taxon>Eurotiomycetes</taxon>
        <taxon>Eurotiomycetidae</taxon>
        <taxon>Eurotiales</taxon>
        <taxon>Aspergillaceae</taxon>
        <taxon>Aspergillus</taxon>
        <taxon>Aspergillus subgen. Fumigati</taxon>
    </lineage>
</organism>
<feature type="transmembrane region" description="Helical" evidence="1">
    <location>
        <begin position="12"/>
        <end position="35"/>
    </location>
</feature>
<gene>
    <name evidence="2" type="ORF">ALT_7232</name>
    <name evidence="3" type="ORF">CNMCM8927_009337</name>
</gene>
<proteinExistence type="predicted"/>
<dbReference type="Proteomes" id="UP000649114">
    <property type="component" value="Unassembled WGS sequence"/>
</dbReference>
<dbReference type="Proteomes" id="UP000051487">
    <property type="component" value="Unassembled WGS sequence"/>
</dbReference>
<dbReference type="AlphaFoldDB" id="A0AAN4PT78"/>
<reference evidence="3" key="3">
    <citation type="submission" date="2020-04" db="EMBL/GenBank/DDBJ databases">
        <authorList>
            <person name="Santos R.A.C."/>
            <person name="Steenwyk J.L."/>
            <person name="Rivero-Menendez O."/>
            <person name="Mead M.E."/>
            <person name="Silva L.P."/>
            <person name="Bastos R.W."/>
            <person name="Alastruey-Izquierdo A."/>
            <person name="Goldman G.H."/>
            <person name="Rokas A."/>
        </authorList>
    </citation>
    <scope>NUCLEOTIDE SEQUENCE</scope>
    <source>
        <strain evidence="3">CNM-CM8927</strain>
    </source>
</reference>
<feature type="transmembrane region" description="Helical" evidence="1">
    <location>
        <begin position="137"/>
        <end position="156"/>
    </location>
</feature>
<feature type="transmembrane region" description="Helical" evidence="1">
    <location>
        <begin position="349"/>
        <end position="369"/>
    </location>
</feature>
<comment type="caution">
    <text evidence="2">The sequence shown here is derived from an EMBL/GenBank/DDBJ whole genome shotgun (WGS) entry which is preliminary data.</text>
</comment>
<evidence type="ECO:0000313" key="3">
    <source>
        <dbReference type="EMBL" id="KAF4202983.1"/>
    </source>
</evidence>
<evidence type="ECO:0000256" key="1">
    <source>
        <dbReference type="SAM" id="Phobius"/>
    </source>
</evidence>
<sequence length="410" mass="46609">MSLSGVPHTALAAFLMIVFACSPISVAALFIWRALRIFTRERIRQQPGMSWSYRLSACVGMWATFDNPPSLPDDDRLVGSVPLIFVDPRDLQKRSLPRNIWWFGRIFMLAIGWFQALMTSILYFRRVSKTACAHLDIINGTLACGSFVVQSFSLFITRKNIKWEVDPRARSLRHRTYDTGTSYSGPVSWPARNQREDERGVMRATSSEQGRHILRQRRVLRSSPVAETVHERRILDTTGLLGWGNPNQNALEYSVETDLLNELMIALGISTPFSPGFWTFLTGAVGCVISKPEPCPGLLVYTVFALLLIIPPIIHLVCYLFLEFMRRKSALLSLKKSAQNWIELGYGTWWLWFVVLILLPASYSALLAYKEYGRARSPVGLDWGLISEPSLPPCNRTFWKDPLAEILFVF</sequence>
<reference evidence="3" key="2">
    <citation type="journal article" date="2020" name="bioRxiv">
        <title>Genomic and phenotypic heterogeneity of clinical isolates of the human pathogens Aspergillus fumigatus, Aspergillus lentulus and Aspergillus fumigatiaffinis.</title>
        <authorList>
            <person name="dos Santos R.A.C."/>
            <person name="Steenwyk J.L."/>
            <person name="Rivero-Menendez O."/>
            <person name="Mead M.E."/>
            <person name="Silva L.P."/>
            <person name="Bastos R.W."/>
            <person name="Alastruey-Izquierdo A."/>
            <person name="Goldman G.H."/>
            <person name="Rokas A."/>
        </authorList>
    </citation>
    <scope>NUCLEOTIDE SEQUENCE</scope>
    <source>
        <strain evidence="3">CNM-CM8927</strain>
    </source>
</reference>
<reference evidence="2 4" key="1">
    <citation type="submission" date="2015-11" db="EMBL/GenBank/DDBJ databases">
        <title>Aspergillus lentulus strain IFM 54703T.</title>
        <authorList>
            <person name="Kusuya Y."/>
            <person name="Sakai K."/>
            <person name="Kamei K."/>
            <person name="Takahashi H."/>
            <person name="Yaguchi T."/>
        </authorList>
    </citation>
    <scope>NUCLEOTIDE SEQUENCE [LARGE SCALE GENOMIC DNA]</scope>
    <source>
        <strain evidence="2 4">IFM 54703</strain>
    </source>
</reference>
<accession>A0AAN4PT78</accession>
<evidence type="ECO:0000313" key="4">
    <source>
        <dbReference type="Proteomes" id="UP000051487"/>
    </source>
</evidence>
<keyword evidence="1" id="KW-0472">Membrane</keyword>
<protein>
    <submittedName>
        <fullName evidence="2">Uncharacterized protein</fullName>
    </submittedName>
</protein>